<proteinExistence type="predicted"/>
<feature type="domain" description="C2H2-type" evidence="6">
    <location>
        <begin position="342"/>
        <end position="370"/>
    </location>
</feature>
<accession>A0A5S6QHR0</accession>
<protein>
    <submittedName>
        <fullName evidence="8">C2H2-type domain-containing protein</fullName>
    </submittedName>
</protein>
<dbReference type="SUPFAM" id="SSF57667">
    <property type="entry name" value="beta-beta-alpha zinc fingers"/>
    <property type="match status" value="3"/>
</dbReference>
<keyword evidence="1" id="KW-0479">Metal-binding</keyword>
<sequence length="376" mass="43021">MIDESVLEIFSNARTNVTSSCDKFVSVQLSCTPSPGVSSVEHVSLAPTFDYVAARLNLRHFPISIAMELSDFLCARVPTARIVSCGSFLCVVGSLKDLITAEQCLNTFVPKRSEEKLSETVNKGLASRYTYFCPKCPYRCSRKDALCRHRRLHSMGRRLHVCRVCSFSCFSRSALEQHSSRHSGYSVSCTMCHMSFCGRKSLANHVRLRHGTKSSQAHVCRCSACSYLTKSRKRFERHCCSHRQKMTVQKTYKCKLCFYVATSKSHVNRHVNEVHLRHRKIVCQVCGKAFARKENLSLHCERFHATTAANPSRHCCNLCGQTFRFKCRLSEHLLLHNPSSPYQCHICHRLLKSRRTLLKHLRNQHEYRTTDPLPTI</sequence>
<name>A0A5S6QHR0_TRIMR</name>
<dbReference type="InterPro" id="IPR013087">
    <property type="entry name" value="Znf_C2H2_type"/>
</dbReference>
<dbReference type="PANTHER" id="PTHR24379">
    <property type="entry name" value="KRAB AND ZINC FINGER DOMAIN-CONTAINING"/>
    <property type="match status" value="1"/>
</dbReference>
<dbReference type="PANTHER" id="PTHR24379:SF121">
    <property type="entry name" value="C2H2-TYPE DOMAIN-CONTAINING PROTEIN"/>
    <property type="match status" value="1"/>
</dbReference>
<evidence type="ECO:0000256" key="3">
    <source>
        <dbReference type="ARBA" id="ARBA00022771"/>
    </source>
</evidence>
<evidence type="ECO:0000256" key="4">
    <source>
        <dbReference type="ARBA" id="ARBA00022833"/>
    </source>
</evidence>
<feature type="domain" description="C2H2-type" evidence="6">
    <location>
        <begin position="131"/>
        <end position="158"/>
    </location>
</feature>
<feature type="domain" description="C2H2-type" evidence="6">
    <location>
        <begin position="314"/>
        <end position="341"/>
    </location>
</feature>
<feature type="domain" description="C2H2-type" evidence="6">
    <location>
        <begin position="187"/>
        <end position="214"/>
    </location>
</feature>
<dbReference type="STRING" id="70415.A0A5S6QHR0"/>
<organism evidence="7 8">
    <name type="scientific">Trichuris muris</name>
    <name type="common">Mouse whipworm</name>
    <dbReference type="NCBI Taxonomy" id="70415"/>
    <lineage>
        <taxon>Eukaryota</taxon>
        <taxon>Metazoa</taxon>
        <taxon>Ecdysozoa</taxon>
        <taxon>Nematoda</taxon>
        <taxon>Enoplea</taxon>
        <taxon>Dorylaimia</taxon>
        <taxon>Trichinellida</taxon>
        <taxon>Trichuridae</taxon>
        <taxon>Trichuris</taxon>
    </lineage>
</organism>
<feature type="domain" description="C2H2-type" evidence="6">
    <location>
        <begin position="252"/>
        <end position="280"/>
    </location>
</feature>
<evidence type="ECO:0000313" key="8">
    <source>
        <dbReference type="WBParaSite" id="TMUE_2000006728.1"/>
    </source>
</evidence>
<dbReference type="PROSITE" id="PS50157">
    <property type="entry name" value="ZINC_FINGER_C2H2_2"/>
    <property type="match status" value="6"/>
</dbReference>
<dbReference type="GO" id="GO:0008270">
    <property type="term" value="F:zinc ion binding"/>
    <property type="evidence" value="ECO:0007669"/>
    <property type="project" value="UniProtKB-KW"/>
</dbReference>
<dbReference type="AlphaFoldDB" id="A0A5S6QHR0"/>
<dbReference type="PROSITE" id="PS00028">
    <property type="entry name" value="ZINC_FINGER_C2H2_1"/>
    <property type="match status" value="6"/>
</dbReference>
<dbReference type="SMART" id="SM00355">
    <property type="entry name" value="ZnF_C2H2"/>
    <property type="match status" value="8"/>
</dbReference>
<keyword evidence="3 5" id="KW-0863">Zinc-finger</keyword>
<evidence type="ECO:0000256" key="5">
    <source>
        <dbReference type="PROSITE-ProRule" id="PRU00042"/>
    </source>
</evidence>
<feature type="domain" description="C2H2-type" evidence="6">
    <location>
        <begin position="281"/>
        <end position="309"/>
    </location>
</feature>
<keyword evidence="7" id="KW-1185">Reference proteome</keyword>
<dbReference type="Gene3D" id="3.30.160.60">
    <property type="entry name" value="Classic Zinc Finger"/>
    <property type="match status" value="3"/>
</dbReference>
<dbReference type="WBParaSite" id="TMUE_2000006728.1">
    <property type="protein sequence ID" value="TMUE_2000006728.1"/>
    <property type="gene ID" value="WBGene00292856"/>
</dbReference>
<evidence type="ECO:0000313" key="7">
    <source>
        <dbReference type="Proteomes" id="UP000046395"/>
    </source>
</evidence>
<evidence type="ECO:0000256" key="1">
    <source>
        <dbReference type="ARBA" id="ARBA00022723"/>
    </source>
</evidence>
<evidence type="ECO:0000259" key="6">
    <source>
        <dbReference type="PROSITE" id="PS50157"/>
    </source>
</evidence>
<keyword evidence="2" id="KW-0677">Repeat</keyword>
<dbReference type="Proteomes" id="UP000046395">
    <property type="component" value="Unassembled WGS sequence"/>
</dbReference>
<dbReference type="InterPro" id="IPR036236">
    <property type="entry name" value="Znf_C2H2_sf"/>
</dbReference>
<dbReference type="Pfam" id="PF00096">
    <property type="entry name" value="zf-C2H2"/>
    <property type="match status" value="2"/>
</dbReference>
<evidence type="ECO:0000256" key="2">
    <source>
        <dbReference type="ARBA" id="ARBA00022737"/>
    </source>
</evidence>
<reference evidence="8" key="1">
    <citation type="submission" date="2019-12" db="UniProtKB">
        <authorList>
            <consortium name="WormBaseParasite"/>
        </authorList>
    </citation>
    <scope>IDENTIFICATION</scope>
</reference>
<keyword evidence="4" id="KW-0862">Zinc</keyword>